<evidence type="ECO:0000313" key="4">
    <source>
        <dbReference type="Proteomes" id="UP000095228"/>
    </source>
</evidence>
<dbReference type="SUPFAM" id="SSF56925">
    <property type="entry name" value="OMPA-like"/>
    <property type="match status" value="1"/>
</dbReference>
<dbReference type="AlphaFoldDB" id="A0A1D8AT26"/>
<feature type="domain" description="Outer membrane protein beta-barrel" evidence="2">
    <location>
        <begin position="55"/>
        <end position="260"/>
    </location>
</feature>
<dbReference type="OrthoDB" id="7629748at2"/>
<dbReference type="InterPro" id="IPR027385">
    <property type="entry name" value="Beta-barrel_OMP"/>
</dbReference>
<name>A0A1D8AT26_9BACT</name>
<organism evidence="3 4">
    <name type="scientific">Lacunisphaera limnophila</name>
    <dbReference type="NCBI Taxonomy" id="1838286"/>
    <lineage>
        <taxon>Bacteria</taxon>
        <taxon>Pseudomonadati</taxon>
        <taxon>Verrucomicrobiota</taxon>
        <taxon>Opitutia</taxon>
        <taxon>Opitutales</taxon>
        <taxon>Opitutaceae</taxon>
        <taxon>Lacunisphaera</taxon>
    </lineage>
</organism>
<dbReference type="RefSeq" id="WP_083270121.1">
    <property type="nucleotide sequence ID" value="NZ_CP016094.1"/>
</dbReference>
<proteinExistence type="predicted"/>
<evidence type="ECO:0000256" key="1">
    <source>
        <dbReference type="ARBA" id="ARBA00022729"/>
    </source>
</evidence>
<protein>
    <recommendedName>
        <fullName evidence="2">Outer membrane protein beta-barrel domain-containing protein</fullName>
    </recommendedName>
</protein>
<reference evidence="3 4" key="1">
    <citation type="submission" date="2016-06" db="EMBL/GenBank/DDBJ databases">
        <title>Three novel species with peptidoglycan cell walls form the new genus Lacunisphaera gen. nov. in the family Opitutaceae of the verrucomicrobial subdivision 4.</title>
        <authorList>
            <person name="Rast P."/>
            <person name="Gloeckner I."/>
            <person name="Jogler M."/>
            <person name="Boedeker C."/>
            <person name="Jeske O."/>
            <person name="Wiegand S."/>
            <person name="Reinhardt R."/>
            <person name="Schumann P."/>
            <person name="Rohde M."/>
            <person name="Spring S."/>
            <person name="Gloeckner F.O."/>
            <person name="Jogler C."/>
        </authorList>
    </citation>
    <scope>NUCLEOTIDE SEQUENCE [LARGE SCALE GENOMIC DNA]</scope>
    <source>
        <strain evidence="3 4">IG16b</strain>
    </source>
</reference>
<dbReference type="EMBL" id="CP016094">
    <property type="protein sequence ID" value="AOS44041.1"/>
    <property type="molecule type" value="Genomic_DNA"/>
</dbReference>
<keyword evidence="1" id="KW-0732">Signal</keyword>
<dbReference type="InterPro" id="IPR011250">
    <property type="entry name" value="OMP/PagP_B-barrel"/>
</dbReference>
<sequence length="260" mass="28141">MKPGSIPSFLRGVFIASLLSVSCVTLPAAWSLSLKAGITQYTGGDFHQGPAFDGSVLLGLPAGSLPVDVDAKSFDDVYGNFNELRLEAAYAASENLSYTIGLGWLSGMDQVLRVGTVAGTLPLNAEFSDYQDALIYGGVRYNFRLNERWNPYVGAQLGYKRVDAITASFSVPNTPFNQPYRSALTEAKFYDASNVWSYGVVLGVEYQLTDRATIGLETGYLAQSSLDDNDSVLGLLGLNALNDEGDLSYMPLRLSLNYSF</sequence>
<dbReference type="Pfam" id="PF13505">
    <property type="entry name" value="OMP_b-brl"/>
    <property type="match status" value="1"/>
</dbReference>
<accession>A0A1D8AT26</accession>
<dbReference type="Gene3D" id="2.40.160.20">
    <property type="match status" value="1"/>
</dbReference>
<dbReference type="Proteomes" id="UP000095228">
    <property type="component" value="Chromosome"/>
</dbReference>
<dbReference type="KEGG" id="obg:Verru16b_01102"/>
<keyword evidence="4" id="KW-1185">Reference proteome</keyword>
<dbReference type="PROSITE" id="PS51257">
    <property type="entry name" value="PROKAR_LIPOPROTEIN"/>
    <property type="match status" value="1"/>
</dbReference>
<evidence type="ECO:0000313" key="3">
    <source>
        <dbReference type="EMBL" id="AOS44041.1"/>
    </source>
</evidence>
<gene>
    <name evidence="3" type="ORF">Verru16b_01102</name>
</gene>
<evidence type="ECO:0000259" key="2">
    <source>
        <dbReference type="Pfam" id="PF13505"/>
    </source>
</evidence>